<dbReference type="RefSeq" id="XP_035691535.1">
    <property type="nucleotide sequence ID" value="XM_035835642.1"/>
</dbReference>
<proteinExistence type="predicted"/>
<keyword evidence="2" id="KW-0175">Coiled coil</keyword>
<dbReference type="InterPro" id="IPR022894">
    <property type="entry name" value="Oligoribonuclease"/>
</dbReference>
<evidence type="ECO:0000313" key="5">
    <source>
        <dbReference type="RefSeq" id="XP_035691535.1"/>
    </source>
</evidence>
<dbReference type="AlphaFoldDB" id="A0A9J7N6B9"/>
<evidence type="ECO:0000313" key="4">
    <source>
        <dbReference type="RefSeq" id="XP_035691534.1"/>
    </source>
</evidence>
<feature type="coiled-coil region" evidence="2">
    <location>
        <begin position="277"/>
        <end position="304"/>
    </location>
</feature>
<dbReference type="GO" id="GO:0000175">
    <property type="term" value="F:3'-5'-RNA exonuclease activity"/>
    <property type="evidence" value="ECO:0007669"/>
    <property type="project" value="InterPro"/>
</dbReference>
<dbReference type="KEGG" id="bfo:118426330"/>
<protein>
    <submittedName>
        <fullName evidence="4 5">Uncharacterized protein LOC118426330</fullName>
    </submittedName>
</protein>
<keyword evidence="1" id="KW-0540">Nuclease</keyword>
<gene>
    <name evidence="4 5" type="primary">LOC118426330</name>
</gene>
<reference evidence="4 5" key="2">
    <citation type="submission" date="2025-04" db="UniProtKB">
        <authorList>
            <consortium name="RefSeq"/>
        </authorList>
    </citation>
    <scope>IDENTIFICATION</scope>
    <source>
        <strain evidence="4 5">S238N-H82</strain>
        <tissue evidence="4 5">Testes</tissue>
    </source>
</reference>
<accession>A0A9J7N6B9</accession>
<keyword evidence="1" id="KW-0378">Hydrolase</keyword>
<dbReference type="OMA" id="CKNSTAC"/>
<dbReference type="GeneID" id="118426330"/>
<organism evidence="3 4">
    <name type="scientific">Branchiostoma floridae</name>
    <name type="common">Florida lancelet</name>
    <name type="synonym">Amphioxus</name>
    <dbReference type="NCBI Taxonomy" id="7739"/>
    <lineage>
        <taxon>Eukaryota</taxon>
        <taxon>Metazoa</taxon>
        <taxon>Chordata</taxon>
        <taxon>Cephalochordata</taxon>
        <taxon>Leptocardii</taxon>
        <taxon>Amphioxiformes</taxon>
        <taxon>Branchiostomatidae</taxon>
        <taxon>Branchiostoma</taxon>
    </lineage>
</organism>
<evidence type="ECO:0000256" key="1">
    <source>
        <dbReference type="ARBA" id="ARBA00022722"/>
    </source>
</evidence>
<dbReference type="Proteomes" id="UP000001554">
    <property type="component" value="Chromosome 11"/>
</dbReference>
<dbReference type="PANTHER" id="PTHR11046">
    <property type="entry name" value="OLIGORIBONUCLEASE, MITOCHONDRIAL"/>
    <property type="match status" value="1"/>
</dbReference>
<evidence type="ECO:0000313" key="3">
    <source>
        <dbReference type="Proteomes" id="UP000001554"/>
    </source>
</evidence>
<name>A0A9J7N6B9_BRAFL</name>
<reference evidence="3" key="1">
    <citation type="journal article" date="2020" name="Nat. Ecol. Evol.">
        <title>Deeply conserved synteny resolves early events in vertebrate evolution.</title>
        <authorList>
            <person name="Simakov O."/>
            <person name="Marletaz F."/>
            <person name="Yue J.X."/>
            <person name="O'Connell B."/>
            <person name="Jenkins J."/>
            <person name="Brandt A."/>
            <person name="Calef R."/>
            <person name="Tung C.H."/>
            <person name="Huang T.K."/>
            <person name="Schmutz J."/>
            <person name="Satoh N."/>
            <person name="Yu J.K."/>
            <person name="Putnam N.H."/>
            <person name="Green R.E."/>
            <person name="Rokhsar D.S."/>
        </authorList>
    </citation>
    <scope>NUCLEOTIDE SEQUENCE [LARGE SCALE GENOMIC DNA]</scope>
    <source>
        <strain evidence="3">S238N-H82</strain>
    </source>
</reference>
<dbReference type="RefSeq" id="XP_035691534.1">
    <property type="nucleotide sequence ID" value="XM_035835641.1"/>
</dbReference>
<sequence>MFARMPRRRGLTSPYEVQFCAVAPLPLLARGFDTQSCRYPVTCREVSASSVPLTNREFLELYYTASEFDSNEETVCPISLSFNNVKYPEELRGTKRILLEWLHVFGDIDTTGRTEKQMHEKASRIAGEFERLAKNYNARYKRGGWTQWNKMQAFLESTFEWGTYNKPVSKEKTNKPATKEFSLNVHGQPSSSKQLECGVAVSQLPGYPDVPPPSYNEAMRIPSPVKVFSSPMNVLSAPIPSVVTNDINDNQRKPLGVLTNSVRTRSGIESKATTLAEVKLKKQLAQCEKAKKRAIEENNSLKRLVGCRTRDIARERDEAQEKCDQVVQRCSEQFEKEMQKLNEELKKKDKIAEQWKEVAEEMMDSLNEDERLESKKESGETMKLQRKLQRKDDRLKKMKNVVAQKERLEKRIQRKEDEVKDLKKRIQSAENNIEEEREAAEAFYEGIIYELEEKLQNAEDKEKKMEETVASLRNLETKCGKAYTAEVRLVYYHLLTLGVSANIIEEVVSAVLKNLTDINTDNIMLPKRTTAQRLKVEAGYLATVKGFTTWAMREDKAIAYQSDHTTRGQLHWLSHKIVLSATEEETIDRVFSLSIAPVHNETAEATVTNLTETFNDLQEVGNILGIDGSFAHVGQIKTHMKDRAAVETKVTRLLEDLKGDKLHETVPGWHLLSPEEQDKRKKIYGFTCAAHKIQNVAEAMSKAAQKNLKYDVEKEGKARRGMVGAKDHIYATAKLLCMETKKEYAEGKEFCGFALLHTELEDSGQKLFQPIVGNRFLVFFQNAIPCFVGKEMIQLYLTDKKLQKGNFNRLEEAVYNGYFNANVMAEERAYSIMYYEVCLPLFSKCQEAGSPLDMNRYYQVAHDKLTEWANDSTALFEGSEPLWSQCRSADLQEYMLKVRQPHDTDDMTKETLSAMCKAGAEKLKQHAFEHLRGGEYHNPTTEHKEAAQLIGDATNLRIEQDFGILAQQQVVSPAANPLVHSAMVRAKQDKPAEWLASQPEQNRENLCSLARKGARKLRKQWGTKEEQLKRLYEAEEPRRKEKKRKRDESLKRKQEKKLAFVEALRESRLVVDPSKVNKMKGKDINYQLSLWVELEKLSKGQMKHPECLKNRSKLKIDAKKAAIRKLIRHNSHFVSELDDHLPLSVHRSRTAHQDSEWEEDDNLPLSAQVRRVAVPSGHDDSDWEDEDDLPLTTVMDWYDSDMSDCADAD</sequence>
<feature type="coiled-coil region" evidence="2">
    <location>
        <begin position="331"/>
        <end position="478"/>
    </location>
</feature>
<keyword evidence="3" id="KW-1185">Reference proteome</keyword>
<dbReference type="OrthoDB" id="3052721at2759"/>
<evidence type="ECO:0000256" key="2">
    <source>
        <dbReference type="SAM" id="Coils"/>
    </source>
</evidence>
<dbReference type="PANTHER" id="PTHR11046:SF29">
    <property type="match status" value="1"/>
</dbReference>